<organism evidence="3 4">
    <name type="scientific">Bradyrhizobium aeschynomenes</name>
    <dbReference type="NCBI Taxonomy" id="2734909"/>
    <lineage>
        <taxon>Bacteria</taxon>
        <taxon>Pseudomonadati</taxon>
        <taxon>Pseudomonadota</taxon>
        <taxon>Alphaproteobacteria</taxon>
        <taxon>Hyphomicrobiales</taxon>
        <taxon>Nitrobacteraceae</taxon>
        <taxon>Bradyrhizobium</taxon>
    </lineage>
</organism>
<evidence type="ECO:0000313" key="3">
    <source>
        <dbReference type="EMBL" id="NPU69281.1"/>
    </source>
</evidence>
<name>A0ABX2CM86_9BRAD</name>
<dbReference type="InterPro" id="IPR050892">
    <property type="entry name" value="ADP-ribose_metab_enzymes"/>
</dbReference>
<evidence type="ECO:0000259" key="2">
    <source>
        <dbReference type="PROSITE" id="PS51154"/>
    </source>
</evidence>
<dbReference type="Proteomes" id="UP000886476">
    <property type="component" value="Unassembled WGS sequence"/>
</dbReference>
<evidence type="ECO:0000256" key="1">
    <source>
        <dbReference type="ARBA" id="ARBA00035885"/>
    </source>
</evidence>
<dbReference type="Gene3D" id="3.40.220.10">
    <property type="entry name" value="Leucine Aminopeptidase, subunit E, domain 1"/>
    <property type="match status" value="1"/>
</dbReference>
<comment type="caution">
    <text evidence="3">The sequence shown here is derived from an EMBL/GenBank/DDBJ whole genome shotgun (WGS) entry which is preliminary data.</text>
</comment>
<comment type="catalytic activity">
    <reaction evidence="1">
        <text>an N-(ADP-alpha-D-ribosyl)-thymidine in DNA + H2O = a thymidine in DNA + ADP-D-ribose</text>
        <dbReference type="Rhea" id="RHEA:71655"/>
        <dbReference type="Rhea" id="RHEA-COMP:13556"/>
        <dbReference type="Rhea" id="RHEA-COMP:18051"/>
        <dbReference type="ChEBI" id="CHEBI:15377"/>
        <dbReference type="ChEBI" id="CHEBI:57967"/>
        <dbReference type="ChEBI" id="CHEBI:137386"/>
        <dbReference type="ChEBI" id="CHEBI:191199"/>
    </reaction>
    <physiologicalReaction direction="left-to-right" evidence="1">
        <dbReference type="Rhea" id="RHEA:71656"/>
    </physiologicalReaction>
</comment>
<gene>
    <name evidence="3" type="ORF">HL667_30050</name>
</gene>
<sequence length="151" mass="16462">MKIIKGDLIKLALDGHFDVIVHGCNCQCTMGAGIAKSIKDIFPEAYAADLSTPKGSREKLGSISAATVTRAGQQITIVNGYTQFHWRGAGVLVDYAAVRTVMKQVKLRFAERRIGYPRIGAGLAKGDWTLIAQIIDAELEEEDHTLVEYLA</sequence>
<dbReference type="PANTHER" id="PTHR12521:SF0">
    <property type="entry name" value="ADP-RIBOSE GLYCOHYDROLASE OARD1"/>
    <property type="match status" value="1"/>
</dbReference>
<proteinExistence type="predicted"/>
<dbReference type="InterPro" id="IPR002589">
    <property type="entry name" value="Macro_dom"/>
</dbReference>
<protein>
    <submittedName>
        <fullName evidence="3">Phosphatase</fullName>
    </submittedName>
</protein>
<dbReference type="InterPro" id="IPR043472">
    <property type="entry name" value="Macro_dom-like"/>
</dbReference>
<reference evidence="3" key="1">
    <citation type="submission" date="2020-05" db="EMBL/GenBank/DDBJ databases">
        <title>Nod-independent and nitrogen-fixing Bradyrhizobium aeschynomene sp. nov. isolated from nodules of Aeschynomene indica.</title>
        <authorList>
            <person name="Zhang Z."/>
        </authorList>
    </citation>
    <scope>NUCLEOTIDE SEQUENCE</scope>
    <source>
        <strain evidence="3">83012</strain>
    </source>
</reference>
<keyword evidence="4" id="KW-1185">Reference proteome</keyword>
<dbReference type="EMBL" id="JABFDN010000016">
    <property type="protein sequence ID" value="NPU69281.1"/>
    <property type="molecule type" value="Genomic_DNA"/>
</dbReference>
<dbReference type="SUPFAM" id="SSF52949">
    <property type="entry name" value="Macro domain-like"/>
    <property type="match status" value="1"/>
</dbReference>
<evidence type="ECO:0000313" key="4">
    <source>
        <dbReference type="Proteomes" id="UP000886476"/>
    </source>
</evidence>
<dbReference type="PROSITE" id="PS51154">
    <property type="entry name" value="MACRO"/>
    <property type="match status" value="1"/>
</dbReference>
<dbReference type="SMART" id="SM00506">
    <property type="entry name" value="A1pp"/>
    <property type="match status" value="1"/>
</dbReference>
<dbReference type="PANTHER" id="PTHR12521">
    <property type="entry name" value="PROTEIN C6ORF130"/>
    <property type="match status" value="1"/>
</dbReference>
<accession>A0ABX2CM86</accession>
<feature type="domain" description="Macro" evidence="2">
    <location>
        <begin position="1"/>
        <end position="151"/>
    </location>
</feature>